<dbReference type="EMBL" id="CP019124">
    <property type="protein sequence ID" value="APX89361.1"/>
    <property type="molecule type" value="Genomic_DNA"/>
</dbReference>
<organism evidence="7 8">
    <name type="scientific">Brevirhabdus pacifica</name>
    <dbReference type="NCBI Taxonomy" id="1267768"/>
    <lineage>
        <taxon>Bacteria</taxon>
        <taxon>Pseudomonadati</taxon>
        <taxon>Pseudomonadota</taxon>
        <taxon>Alphaproteobacteria</taxon>
        <taxon>Rhodobacterales</taxon>
        <taxon>Paracoccaceae</taxon>
        <taxon>Brevirhabdus</taxon>
    </lineage>
</organism>
<evidence type="ECO:0000256" key="2">
    <source>
        <dbReference type="ARBA" id="ARBA00007165"/>
    </source>
</evidence>
<dbReference type="Proteomes" id="UP000187266">
    <property type="component" value="Chromosome"/>
</dbReference>
<dbReference type="PROSITE" id="PS50895">
    <property type="entry name" value="SURF1"/>
    <property type="match status" value="1"/>
</dbReference>
<protein>
    <recommendedName>
        <fullName evidence="6">SURF1-like protein</fullName>
    </recommendedName>
</protein>
<dbReference type="Pfam" id="PF02104">
    <property type="entry name" value="SURF1"/>
    <property type="match status" value="1"/>
</dbReference>
<proteinExistence type="inferred from homology"/>
<sequence length="221" mass="24626">MFRRTLLPLAFGLGGAAVLVWLGLWQLDRLEWKQGWIAEIEARIHGAPVALPSAADPERDRYLPVTATGRITDEELHVLSSVKGQGAGYRVVAAFETGGRRVLLDRGFVREEDKDAARPPVEATITGNLDWPRETDGFTPEADLGRNIWFARDVDKMAAALDTDPLFIVERTSDEKAPQVLVQPISSTGIPNDHLQYALTWFSLAAIWLGMTGLLLWRIRR</sequence>
<comment type="similarity">
    <text evidence="2 6">Belongs to the SURF1 family.</text>
</comment>
<evidence type="ECO:0000256" key="6">
    <source>
        <dbReference type="RuleBase" id="RU363076"/>
    </source>
</evidence>
<dbReference type="CDD" id="cd06662">
    <property type="entry name" value="SURF1"/>
    <property type="match status" value="1"/>
</dbReference>
<gene>
    <name evidence="7" type="ORF">BV394_06215</name>
</gene>
<dbReference type="PANTHER" id="PTHR23427:SF2">
    <property type="entry name" value="SURFEIT LOCUS PROTEIN 1"/>
    <property type="match status" value="1"/>
</dbReference>
<evidence type="ECO:0000256" key="5">
    <source>
        <dbReference type="ARBA" id="ARBA00023136"/>
    </source>
</evidence>
<name>A0A1U7DHC3_9RHOB</name>
<dbReference type="AlphaFoldDB" id="A0A1U7DHC3"/>
<evidence type="ECO:0000256" key="1">
    <source>
        <dbReference type="ARBA" id="ARBA00004370"/>
    </source>
</evidence>
<evidence type="ECO:0000256" key="3">
    <source>
        <dbReference type="ARBA" id="ARBA00022692"/>
    </source>
</evidence>
<keyword evidence="3" id="KW-0812">Transmembrane</keyword>
<dbReference type="PANTHER" id="PTHR23427">
    <property type="entry name" value="SURFEIT LOCUS PROTEIN"/>
    <property type="match status" value="1"/>
</dbReference>
<keyword evidence="8" id="KW-1185">Reference proteome</keyword>
<dbReference type="InterPro" id="IPR045214">
    <property type="entry name" value="Surf1/Surf4"/>
</dbReference>
<keyword evidence="5" id="KW-0472">Membrane</keyword>
<dbReference type="InterPro" id="IPR002994">
    <property type="entry name" value="Surf1/Shy1"/>
</dbReference>
<evidence type="ECO:0000256" key="4">
    <source>
        <dbReference type="ARBA" id="ARBA00022989"/>
    </source>
</evidence>
<keyword evidence="4" id="KW-1133">Transmembrane helix</keyword>
<reference evidence="7 8" key="1">
    <citation type="submission" date="2017-01" db="EMBL/GenBank/DDBJ databases">
        <title>Genomic analysis of Xuhuaishuia manganoxidans DY6-4.</title>
        <authorList>
            <person name="Wang X."/>
        </authorList>
    </citation>
    <scope>NUCLEOTIDE SEQUENCE [LARGE SCALE GENOMIC DNA]</scope>
    <source>
        <strain evidence="7 8">DY6-4</strain>
    </source>
</reference>
<dbReference type="OrthoDB" id="6079986at2"/>
<accession>A0A1U7DHC3</accession>
<dbReference type="RefSeq" id="WP_076979384.1">
    <property type="nucleotide sequence ID" value="NZ_CP019124.1"/>
</dbReference>
<comment type="subcellular location">
    <subcellularLocation>
        <location evidence="6">Cell membrane</location>
        <topology evidence="6">Multi-pass membrane protein</topology>
    </subcellularLocation>
    <subcellularLocation>
        <location evidence="1">Membrane</location>
    </subcellularLocation>
</comment>
<dbReference type="STRING" id="1267768.BV394_06215"/>
<keyword evidence="6" id="KW-1003">Cell membrane</keyword>
<evidence type="ECO:0000313" key="7">
    <source>
        <dbReference type="EMBL" id="APX89361.1"/>
    </source>
</evidence>
<evidence type="ECO:0000313" key="8">
    <source>
        <dbReference type="Proteomes" id="UP000187266"/>
    </source>
</evidence>
<accession>A0A2M9DE01</accession>
<dbReference type="GO" id="GO:0005886">
    <property type="term" value="C:plasma membrane"/>
    <property type="evidence" value="ECO:0007669"/>
    <property type="project" value="UniProtKB-SubCell"/>
</dbReference>